<accession>A0A8X8XIC1</accession>
<evidence type="ECO:0000256" key="2">
    <source>
        <dbReference type="PROSITE-ProRule" id="PRU00332"/>
    </source>
</evidence>
<dbReference type="Pfam" id="PF05383">
    <property type="entry name" value="La"/>
    <property type="match status" value="1"/>
</dbReference>
<keyword evidence="6" id="KW-1185">Reference proteome</keyword>
<feature type="region of interest" description="Disordered" evidence="3">
    <location>
        <begin position="227"/>
        <end position="297"/>
    </location>
</feature>
<feature type="compositionally biased region" description="Polar residues" evidence="3">
    <location>
        <begin position="240"/>
        <end position="257"/>
    </location>
</feature>
<evidence type="ECO:0000313" key="6">
    <source>
        <dbReference type="Proteomes" id="UP000298416"/>
    </source>
</evidence>
<evidence type="ECO:0000256" key="3">
    <source>
        <dbReference type="SAM" id="MobiDB-lite"/>
    </source>
</evidence>
<reference evidence="5" key="2">
    <citation type="submission" date="2020-08" db="EMBL/GenBank/DDBJ databases">
        <title>Plant Genome Project.</title>
        <authorList>
            <person name="Zhang R.-G."/>
        </authorList>
    </citation>
    <scope>NUCLEOTIDE SEQUENCE</scope>
    <source>
        <strain evidence="5">Huo1</strain>
        <tissue evidence="5">Leaf</tissue>
    </source>
</reference>
<evidence type="ECO:0000256" key="1">
    <source>
        <dbReference type="ARBA" id="ARBA00022884"/>
    </source>
</evidence>
<dbReference type="SMART" id="SM00715">
    <property type="entry name" value="LA"/>
    <property type="match status" value="1"/>
</dbReference>
<dbReference type="Proteomes" id="UP000298416">
    <property type="component" value="Unassembled WGS sequence"/>
</dbReference>
<dbReference type="GO" id="GO:0003723">
    <property type="term" value="F:RNA binding"/>
    <property type="evidence" value="ECO:0007669"/>
    <property type="project" value="UniProtKB-UniRule"/>
</dbReference>
<evidence type="ECO:0000313" key="5">
    <source>
        <dbReference type="EMBL" id="KAG6412473.1"/>
    </source>
</evidence>
<gene>
    <name evidence="5" type="ORF">SASPL_125152</name>
</gene>
<organism evidence="5">
    <name type="scientific">Salvia splendens</name>
    <name type="common">Scarlet sage</name>
    <dbReference type="NCBI Taxonomy" id="180675"/>
    <lineage>
        <taxon>Eukaryota</taxon>
        <taxon>Viridiplantae</taxon>
        <taxon>Streptophyta</taxon>
        <taxon>Embryophyta</taxon>
        <taxon>Tracheophyta</taxon>
        <taxon>Spermatophyta</taxon>
        <taxon>Magnoliopsida</taxon>
        <taxon>eudicotyledons</taxon>
        <taxon>Gunneridae</taxon>
        <taxon>Pentapetalae</taxon>
        <taxon>asterids</taxon>
        <taxon>lamiids</taxon>
        <taxon>Lamiales</taxon>
        <taxon>Lamiaceae</taxon>
        <taxon>Nepetoideae</taxon>
        <taxon>Mentheae</taxon>
        <taxon>Salviinae</taxon>
        <taxon>Salvia</taxon>
        <taxon>Salvia subgen. Calosphace</taxon>
        <taxon>core Calosphace</taxon>
    </lineage>
</organism>
<dbReference type="CDD" id="cd07323">
    <property type="entry name" value="LAM"/>
    <property type="match status" value="1"/>
</dbReference>
<feature type="compositionally biased region" description="Basic and acidic residues" evidence="3">
    <location>
        <begin position="276"/>
        <end position="289"/>
    </location>
</feature>
<reference evidence="5" key="1">
    <citation type="submission" date="2018-01" db="EMBL/GenBank/DDBJ databases">
        <authorList>
            <person name="Mao J.F."/>
        </authorList>
    </citation>
    <scope>NUCLEOTIDE SEQUENCE</scope>
    <source>
        <strain evidence="5">Huo1</strain>
        <tissue evidence="5">Leaf</tissue>
    </source>
</reference>
<dbReference type="InterPro" id="IPR036388">
    <property type="entry name" value="WH-like_DNA-bd_sf"/>
</dbReference>
<protein>
    <recommendedName>
        <fullName evidence="4">HTH La-type RNA-binding domain-containing protein</fullName>
    </recommendedName>
</protein>
<dbReference type="InterPro" id="IPR036390">
    <property type="entry name" value="WH_DNA-bd_sf"/>
</dbReference>
<sequence length="470" mass="52346">MFYKILEVIRGASLPHFWNLFTINFLLLSNFSRIICRFISLCEIGFAYCCLRSLISSKHRKTLNLIWMAASLEPPSTLIDEDQYRVFVQSMEAQGAYSPPGPSSVGIVDFERPDSRYYLCESDIADLTAYESAAGAAKKPVWNKSSSGAAGKVGAVMGAESWPALSDTARGSPKSPLVSSNGQGVVVSDTSISSGGYSMNHIRLEADGTISQAPCIIGALAESQQQNAGNYGQRERSFGGNEQQSQHGSFRGNNNGPQARPDGSYRHRHGGRRDHNRREGFASQKRDGSRPFVRGPAPNWPFVPPPVVMRPFVNPMVYHDDVLMNLAEMPQVFFVPGPHLDSPRPPPMVSYTPLLFPVPDPHLLNKILNQINYYFSNENLVKDIHLRRNMDSEGWVSVHLIAGFNKVRQLTNSVHLILDALQASYIIEVQGDKVRRRGDWLKWLIPPTQNPTTSPAFYASSQYNYLEDID</sequence>
<name>A0A8X8XIC1_SALSN</name>
<evidence type="ECO:0000259" key="4">
    <source>
        <dbReference type="PROSITE" id="PS50961"/>
    </source>
</evidence>
<dbReference type="PANTHER" id="PTHR22792:SF132">
    <property type="entry name" value="LA-RELATED PROTEIN 1"/>
    <property type="match status" value="1"/>
</dbReference>
<proteinExistence type="predicted"/>
<dbReference type="GO" id="GO:0005737">
    <property type="term" value="C:cytoplasm"/>
    <property type="evidence" value="ECO:0007669"/>
    <property type="project" value="UniProtKB-ARBA"/>
</dbReference>
<keyword evidence="1 2" id="KW-0694">RNA-binding</keyword>
<dbReference type="SUPFAM" id="SSF46785">
    <property type="entry name" value="Winged helix' DNA-binding domain"/>
    <property type="match status" value="1"/>
</dbReference>
<feature type="domain" description="HTH La-type RNA-binding" evidence="4">
    <location>
        <begin position="357"/>
        <end position="446"/>
    </location>
</feature>
<dbReference type="AlphaFoldDB" id="A0A8X8XIC1"/>
<dbReference type="Gene3D" id="1.10.10.10">
    <property type="entry name" value="Winged helix-like DNA-binding domain superfamily/Winged helix DNA-binding domain"/>
    <property type="match status" value="1"/>
</dbReference>
<comment type="caution">
    <text evidence="5">The sequence shown here is derived from an EMBL/GenBank/DDBJ whole genome shotgun (WGS) entry which is preliminary data.</text>
</comment>
<dbReference type="InterPro" id="IPR045180">
    <property type="entry name" value="La_dom_prot"/>
</dbReference>
<dbReference type="PROSITE" id="PS50961">
    <property type="entry name" value="HTH_LA"/>
    <property type="match status" value="1"/>
</dbReference>
<dbReference type="EMBL" id="PNBA02000009">
    <property type="protein sequence ID" value="KAG6412473.1"/>
    <property type="molecule type" value="Genomic_DNA"/>
</dbReference>
<dbReference type="InterPro" id="IPR006630">
    <property type="entry name" value="La_HTH"/>
</dbReference>
<dbReference type="PANTHER" id="PTHR22792">
    <property type="entry name" value="LUPUS LA PROTEIN-RELATED"/>
    <property type="match status" value="1"/>
</dbReference>
<feature type="compositionally biased region" description="Basic residues" evidence="3">
    <location>
        <begin position="266"/>
        <end position="275"/>
    </location>
</feature>